<dbReference type="Proteomes" id="UP000588186">
    <property type="component" value="Unassembled WGS sequence"/>
</dbReference>
<evidence type="ECO:0000313" key="1">
    <source>
        <dbReference type="EMBL" id="CAD2074099.1"/>
    </source>
</evidence>
<dbReference type="EMBL" id="CAJEWB010000007">
    <property type="protein sequence ID" value="CAD2074099.1"/>
    <property type="molecule type" value="Genomic_DNA"/>
</dbReference>
<dbReference type="AlphaFoldDB" id="A0A6V7R9I1"/>
<organism evidence="1 2">
    <name type="scientific">Phocicoccus pinnipedialis</name>
    <dbReference type="NCBI Taxonomy" id="110845"/>
    <lineage>
        <taxon>Bacteria</taxon>
        <taxon>Bacillati</taxon>
        <taxon>Bacillota</taxon>
        <taxon>Bacilli</taxon>
        <taxon>Bacillales</taxon>
        <taxon>Salinicoccaceae</taxon>
        <taxon>Phocicoccus</taxon>
    </lineage>
</organism>
<keyword evidence="2" id="KW-1185">Reference proteome</keyword>
<evidence type="ECO:0000313" key="2">
    <source>
        <dbReference type="Proteomes" id="UP000588186"/>
    </source>
</evidence>
<reference evidence="1 2" key="1">
    <citation type="submission" date="2020-07" db="EMBL/GenBank/DDBJ databases">
        <authorList>
            <person name="Criscuolo A."/>
        </authorList>
    </citation>
    <scope>NUCLEOTIDE SEQUENCE [LARGE SCALE GENOMIC DNA]</scope>
    <source>
        <strain evidence="1">CIP107946</strain>
    </source>
</reference>
<sequence length="100" mass="11961">MIRKYRYFKSEEFLNHKKEIESTIKEYNEISNYVNSIPNNNIFVPTEIAGEHSHLAKFENTSNYNYQRDKNEKTLKTENVHQASLQVVRRASEEPIKYMC</sequence>
<proteinExistence type="predicted"/>
<comment type="caution">
    <text evidence="1">The sequence shown here is derived from an EMBL/GenBank/DDBJ whole genome shotgun (WGS) entry which is preliminary data.</text>
</comment>
<protein>
    <submittedName>
        <fullName evidence="1">Uncharacterized protein</fullName>
    </submittedName>
</protein>
<accession>A0A6V7R9I1</accession>
<gene>
    <name evidence="1" type="ORF">JEOPIN946_00803</name>
</gene>
<name>A0A6V7R9I1_9BACL</name>
<dbReference type="RefSeq" id="WP_208454724.1">
    <property type="nucleotide sequence ID" value="NZ_CAJEWB010000007.1"/>
</dbReference>